<dbReference type="Gene3D" id="3.40.50.2000">
    <property type="entry name" value="Glycogen Phosphorylase B"/>
    <property type="match status" value="1"/>
</dbReference>
<sequence>ARADPAPQLAPASAAGGVAAPARRIRIGILCRTFDKGPDSEAVLTCLTGFDPARYEIFAYSIGFHDRVVSKDPGFARIFDATIRHRRDLPEDPAGIRAALLADRLDVFLYANATTYGLQPLDLALYHRVAPLQIVLNSHVPMGLGYPSFDAMLTGASDHPGHEVAQADQAERLIRLPGPVINYLTTLEPRPDPPLDRAALGLAPDDVVLMNAGSSMKLRHETLATMMRAVAGVPRGILLLAPYNPGWAARSMAFTFNRQIAETAAETGLDPARIRVLGELSVAEAEAALACADLYLNPFPHGGATMTHLALIHGIPPVTLRRRSTRSIDQFLVASHGFAELLADTPEDYIALARSLGTDPARRNAIRTRLKQA</sequence>
<evidence type="ECO:0000259" key="6">
    <source>
        <dbReference type="Pfam" id="PF13844"/>
    </source>
</evidence>
<dbReference type="EMBL" id="JAESVN010000046">
    <property type="protein sequence ID" value="MBL4919457.1"/>
    <property type="molecule type" value="Genomic_DNA"/>
</dbReference>
<gene>
    <name evidence="7" type="ORF">JL811_19855</name>
</gene>
<protein>
    <recommendedName>
        <fullName evidence="6">O-GlcNAc transferase C-terminal domain-containing protein</fullName>
    </recommendedName>
</protein>
<dbReference type="PANTHER" id="PTHR44835:SF1">
    <property type="entry name" value="PROTEIN O-GLCNAC TRANSFERASE"/>
    <property type="match status" value="1"/>
</dbReference>
<evidence type="ECO:0000256" key="2">
    <source>
        <dbReference type="ARBA" id="ARBA00022676"/>
    </source>
</evidence>
<evidence type="ECO:0000313" key="8">
    <source>
        <dbReference type="Proteomes" id="UP000648908"/>
    </source>
</evidence>
<keyword evidence="4" id="KW-0677">Repeat</keyword>
<feature type="non-terminal residue" evidence="7">
    <location>
        <position position="373"/>
    </location>
</feature>
<proteinExistence type="predicted"/>
<keyword evidence="2" id="KW-0328">Glycosyltransferase</keyword>
<dbReference type="Pfam" id="PF13844">
    <property type="entry name" value="Glyco_transf_41"/>
    <property type="match status" value="1"/>
</dbReference>
<keyword evidence="8" id="KW-1185">Reference proteome</keyword>
<dbReference type="SUPFAM" id="SSF53756">
    <property type="entry name" value="UDP-Glycosyltransferase/glycogen phosphorylase"/>
    <property type="match status" value="1"/>
</dbReference>
<keyword evidence="3" id="KW-0808">Transferase</keyword>
<dbReference type="Gene3D" id="3.40.50.11380">
    <property type="match status" value="1"/>
</dbReference>
<reference evidence="7" key="1">
    <citation type="submission" date="2021-01" db="EMBL/GenBank/DDBJ databases">
        <title>Tabrizicola alba sp. nov. a motile alkaliphilic bacterium isolated from a soda lake.</title>
        <authorList>
            <person name="Szuroczki S."/>
            <person name="Abbaszade G."/>
            <person name="Schumann P."/>
            <person name="Toth E."/>
        </authorList>
    </citation>
    <scope>NUCLEOTIDE SEQUENCE</scope>
    <source>
        <strain evidence="7">DMG-N-6</strain>
    </source>
</reference>
<evidence type="ECO:0000256" key="1">
    <source>
        <dbReference type="ARBA" id="ARBA00004922"/>
    </source>
</evidence>
<feature type="non-terminal residue" evidence="7">
    <location>
        <position position="1"/>
    </location>
</feature>
<dbReference type="PANTHER" id="PTHR44835">
    <property type="entry name" value="UDP-N-ACETYLGLUCOSAMINE--PEPTIDE N-ACETYLGLUCOSAMINYLTRANSFERASE SPINDLY-RELATED"/>
    <property type="match status" value="1"/>
</dbReference>
<evidence type="ECO:0000313" key="7">
    <source>
        <dbReference type="EMBL" id="MBL4919457.1"/>
    </source>
</evidence>
<evidence type="ECO:0000256" key="3">
    <source>
        <dbReference type="ARBA" id="ARBA00022679"/>
    </source>
</evidence>
<organism evidence="7 8">
    <name type="scientific">Szabonella alba</name>
    <dbReference type="NCBI Taxonomy" id="2804194"/>
    <lineage>
        <taxon>Bacteria</taxon>
        <taxon>Pseudomonadati</taxon>
        <taxon>Pseudomonadota</taxon>
        <taxon>Alphaproteobacteria</taxon>
        <taxon>Rhodobacterales</taxon>
        <taxon>Paracoccaceae</taxon>
        <taxon>Szabonella</taxon>
    </lineage>
</organism>
<dbReference type="GO" id="GO:0016757">
    <property type="term" value="F:glycosyltransferase activity"/>
    <property type="evidence" value="ECO:0007669"/>
    <property type="project" value="UniProtKB-KW"/>
</dbReference>
<comment type="pathway">
    <text evidence="1">Protein modification; protein glycosylation.</text>
</comment>
<accession>A0A8K0Y2I0</accession>
<dbReference type="Proteomes" id="UP000648908">
    <property type="component" value="Unassembled WGS sequence"/>
</dbReference>
<dbReference type="InterPro" id="IPR029489">
    <property type="entry name" value="OGT/SEC/SPY_C"/>
</dbReference>
<evidence type="ECO:0000256" key="4">
    <source>
        <dbReference type="ARBA" id="ARBA00022737"/>
    </source>
</evidence>
<name>A0A8K0Y2I0_9RHOB</name>
<evidence type="ECO:0000256" key="5">
    <source>
        <dbReference type="ARBA" id="ARBA00022803"/>
    </source>
</evidence>
<keyword evidence="5" id="KW-0802">TPR repeat</keyword>
<dbReference type="AlphaFoldDB" id="A0A8K0Y2I0"/>
<comment type="caution">
    <text evidence="7">The sequence shown here is derived from an EMBL/GenBank/DDBJ whole genome shotgun (WGS) entry which is preliminary data.</text>
</comment>
<feature type="domain" description="O-GlcNAc transferase C-terminal" evidence="6">
    <location>
        <begin position="197"/>
        <end position="372"/>
    </location>
</feature>
<dbReference type="InterPro" id="IPR051939">
    <property type="entry name" value="Glycosyltr_41/O-GlcNAc_trsf"/>
</dbReference>